<dbReference type="EMBL" id="JBFCZG010000003">
    <property type="protein sequence ID" value="KAL3424013.1"/>
    <property type="molecule type" value="Genomic_DNA"/>
</dbReference>
<protein>
    <submittedName>
        <fullName evidence="1">Uncharacterized protein</fullName>
    </submittedName>
</protein>
<reference evidence="1 2" key="1">
    <citation type="submission" date="2024-06" db="EMBL/GenBank/DDBJ databases">
        <title>Complete genome of Phlyctema vagabunda strain 19-DSS-EL-015.</title>
        <authorList>
            <person name="Fiorenzani C."/>
        </authorList>
    </citation>
    <scope>NUCLEOTIDE SEQUENCE [LARGE SCALE GENOMIC DNA]</scope>
    <source>
        <strain evidence="1 2">19-DSS-EL-015</strain>
    </source>
</reference>
<proteinExistence type="predicted"/>
<dbReference type="Proteomes" id="UP001629113">
    <property type="component" value="Unassembled WGS sequence"/>
</dbReference>
<accession>A0ABR4PLA0</accession>
<organism evidence="1 2">
    <name type="scientific">Phlyctema vagabunda</name>
    <dbReference type="NCBI Taxonomy" id="108571"/>
    <lineage>
        <taxon>Eukaryota</taxon>
        <taxon>Fungi</taxon>
        <taxon>Dikarya</taxon>
        <taxon>Ascomycota</taxon>
        <taxon>Pezizomycotina</taxon>
        <taxon>Leotiomycetes</taxon>
        <taxon>Helotiales</taxon>
        <taxon>Dermateaceae</taxon>
        <taxon>Phlyctema</taxon>
    </lineage>
</organism>
<evidence type="ECO:0000313" key="2">
    <source>
        <dbReference type="Proteomes" id="UP001629113"/>
    </source>
</evidence>
<sequence>MQNHNLEHSSVTPQNQAQPGRVRQRICNCQNELENILSRIPTRGSVPFDNILKLTRDVIEQWTTTNNCRSCWMDQQGTNLLVKISEQMILLYEAASTLYAVNDDVISRGFSSASNPQPQIICQKSPTFLGQITLDDEETTLLAQQLLHVCLVRVGSLIHELQEDYMQVNSDLRQDEGGMGARMSRNKSKLLALLGRIKSTQK</sequence>
<comment type="caution">
    <text evidence="1">The sequence shown here is derived from an EMBL/GenBank/DDBJ whole genome shotgun (WGS) entry which is preliminary data.</text>
</comment>
<name>A0ABR4PLA0_9HELO</name>
<keyword evidence="2" id="KW-1185">Reference proteome</keyword>
<gene>
    <name evidence="1" type="ORF">PVAG01_03293</name>
</gene>
<evidence type="ECO:0000313" key="1">
    <source>
        <dbReference type="EMBL" id="KAL3424013.1"/>
    </source>
</evidence>